<dbReference type="InterPro" id="IPR003369">
    <property type="entry name" value="TatA/B/E"/>
</dbReference>
<keyword evidence="12" id="KW-1185">Reference proteome</keyword>
<keyword evidence="4 9" id="KW-0812">Transmembrane</keyword>
<dbReference type="InterPro" id="IPR006312">
    <property type="entry name" value="TatA/E"/>
</dbReference>
<evidence type="ECO:0000313" key="12">
    <source>
        <dbReference type="Proteomes" id="UP000253790"/>
    </source>
</evidence>
<evidence type="ECO:0000256" key="4">
    <source>
        <dbReference type="ARBA" id="ARBA00022692"/>
    </source>
</evidence>
<keyword evidence="8 9" id="KW-0472">Membrane</keyword>
<evidence type="ECO:0000256" key="6">
    <source>
        <dbReference type="ARBA" id="ARBA00022989"/>
    </source>
</evidence>
<dbReference type="KEGG" id="orn:DV701_02850"/>
<dbReference type="GO" id="GO:0008320">
    <property type="term" value="F:protein transmembrane transporter activity"/>
    <property type="evidence" value="ECO:0007669"/>
    <property type="project" value="UniProtKB-UniRule"/>
</dbReference>
<evidence type="ECO:0000313" key="11">
    <source>
        <dbReference type="EMBL" id="AXH95220.1"/>
    </source>
</evidence>
<organism evidence="11 12">
    <name type="scientific">Ornithinimicrobium avium</name>
    <dbReference type="NCBI Taxonomy" id="2283195"/>
    <lineage>
        <taxon>Bacteria</taxon>
        <taxon>Bacillati</taxon>
        <taxon>Actinomycetota</taxon>
        <taxon>Actinomycetes</taxon>
        <taxon>Micrococcales</taxon>
        <taxon>Ornithinimicrobiaceae</taxon>
        <taxon>Ornithinimicrobium</taxon>
    </lineage>
</organism>
<evidence type="ECO:0000256" key="5">
    <source>
        <dbReference type="ARBA" id="ARBA00022927"/>
    </source>
</evidence>
<dbReference type="NCBIfam" id="NF001854">
    <property type="entry name" value="PRK00575.1"/>
    <property type="match status" value="1"/>
</dbReference>
<dbReference type="Gene3D" id="1.20.5.3310">
    <property type="match status" value="1"/>
</dbReference>
<dbReference type="GO" id="GO:0033281">
    <property type="term" value="C:TAT protein transport complex"/>
    <property type="evidence" value="ECO:0007669"/>
    <property type="project" value="UniProtKB-UniRule"/>
</dbReference>
<evidence type="ECO:0000256" key="9">
    <source>
        <dbReference type="HAMAP-Rule" id="MF_00236"/>
    </source>
</evidence>
<sequence length="84" mass="9508">MGGIKLWHIIVLIIAFVVLFGWKNLPSAARSLGESMRVFKSEVDQMKDDSAARKDKDKGEPEDTAQEEYRRLDEGRGDETTPRA</sequence>
<comment type="similarity">
    <text evidence="9">Belongs to the TatA/E family.</text>
</comment>
<dbReference type="PANTHER" id="PTHR42982">
    <property type="entry name" value="SEC-INDEPENDENT PROTEIN TRANSLOCASE PROTEIN TATA"/>
    <property type="match status" value="1"/>
</dbReference>
<proteinExistence type="inferred from homology"/>
<evidence type="ECO:0000256" key="8">
    <source>
        <dbReference type="ARBA" id="ARBA00023136"/>
    </source>
</evidence>
<evidence type="ECO:0000256" key="2">
    <source>
        <dbReference type="ARBA" id="ARBA00022448"/>
    </source>
</evidence>
<comment type="function">
    <text evidence="9">Part of the twin-arginine translocation (Tat) system that transports large folded proteins containing a characteristic twin-arginine motif in their signal peptide across membranes. TatA could form the protein-conducting channel of the Tat system.</text>
</comment>
<feature type="region of interest" description="Disordered" evidence="10">
    <location>
        <begin position="43"/>
        <end position="84"/>
    </location>
</feature>
<keyword evidence="7 9" id="KW-0811">Translocation</keyword>
<feature type="transmembrane region" description="Helical" evidence="9">
    <location>
        <begin position="6"/>
        <end position="22"/>
    </location>
</feature>
<accession>A0A345NJL2</accession>
<keyword evidence="3 9" id="KW-1003">Cell membrane</keyword>
<dbReference type="GO" id="GO:0043953">
    <property type="term" value="P:protein transport by the Tat complex"/>
    <property type="evidence" value="ECO:0007669"/>
    <property type="project" value="UniProtKB-UniRule"/>
</dbReference>
<protein>
    <recommendedName>
        <fullName evidence="9">Sec-independent protein translocase protein TatA</fullName>
    </recommendedName>
</protein>
<dbReference type="PANTHER" id="PTHR42982:SF8">
    <property type="entry name" value="SEC-INDEPENDENT PROTEIN TRANSLOCASE PROTEIN TATA"/>
    <property type="match status" value="1"/>
</dbReference>
<comment type="subunit">
    <text evidence="9">The Tat system comprises two distinct complexes: a TatABC complex, containing multiple copies of TatA, TatB and TatC subunits, and a separate TatA complex, containing only TatA subunits. Substrates initially bind to the TatABC complex, which probably triggers association of the separate TatA complex to form the active translocon.</text>
</comment>
<name>A0A345NJL2_9MICO</name>
<dbReference type="RefSeq" id="WP_114926985.1">
    <property type="nucleotide sequence ID" value="NZ_CP031229.1"/>
</dbReference>
<keyword evidence="6 9" id="KW-1133">Transmembrane helix</keyword>
<gene>
    <name evidence="9" type="primary">tatA</name>
    <name evidence="11" type="ORF">DV701_02850</name>
</gene>
<comment type="subcellular location">
    <subcellularLocation>
        <location evidence="1 9">Cell membrane</location>
        <topology evidence="1 9">Single-pass membrane protein</topology>
    </subcellularLocation>
</comment>
<evidence type="ECO:0000256" key="10">
    <source>
        <dbReference type="SAM" id="MobiDB-lite"/>
    </source>
</evidence>
<dbReference type="Proteomes" id="UP000253790">
    <property type="component" value="Chromosome"/>
</dbReference>
<keyword evidence="2 9" id="KW-0813">Transport</keyword>
<evidence type="ECO:0000256" key="7">
    <source>
        <dbReference type="ARBA" id="ARBA00023010"/>
    </source>
</evidence>
<keyword evidence="5 9" id="KW-0653">Protein transport</keyword>
<dbReference type="EMBL" id="CP031229">
    <property type="protein sequence ID" value="AXH95220.1"/>
    <property type="molecule type" value="Genomic_DNA"/>
</dbReference>
<dbReference type="HAMAP" id="MF_00236">
    <property type="entry name" value="TatA_E"/>
    <property type="match status" value="1"/>
</dbReference>
<evidence type="ECO:0000256" key="3">
    <source>
        <dbReference type="ARBA" id="ARBA00022475"/>
    </source>
</evidence>
<dbReference type="Pfam" id="PF02416">
    <property type="entry name" value="TatA_B_E"/>
    <property type="match status" value="1"/>
</dbReference>
<dbReference type="AlphaFoldDB" id="A0A345NJL2"/>
<evidence type="ECO:0000256" key="1">
    <source>
        <dbReference type="ARBA" id="ARBA00004162"/>
    </source>
</evidence>
<reference evidence="11 12" key="1">
    <citation type="submission" date="2018-07" db="EMBL/GenBank/DDBJ databases">
        <title>Complete genome sequencing of Ornithinimicrobium sp. AMA3305.</title>
        <authorList>
            <person name="Bae J.-W."/>
        </authorList>
    </citation>
    <scope>NUCLEOTIDE SEQUENCE [LARGE SCALE GENOMIC DNA]</scope>
    <source>
        <strain evidence="11 12">AMA3305</strain>
    </source>
</reference>